<dbReference type="Proteomes" id="UP000018208">
    <property type="component" value="Unassembled WGS sequence"/>
</dbReference>
<evidence type="ECO:0000313" key="3">
    <source>
        <dbReference type="EMBL" id="KAH0577522.1"/>
    </source>
</evidence>
<dbReference type="SUPFAM" id="SSF81606">
    <property type="entry name" value="PP2C-like"/>
    <property type="match status" value="1"/>
</dbReference>
<reference evidence="2 3" key="1">
    <citation type="journal article" date="2014" name="PLoS Genet.">
        <title>The Genome of Spironucleus salmonicida Highlights a Fish Pathogen Adapted to Fluctuating Environments.</title>
        <authorList>
            <person name="Xu F."/>
            <person name="Jerlstrom-Hultqvist J."/>
            <person name="Einarsson E."/>
            <person name="Astvaldsson A."/>
            <person name="Svard S.G."/>
            <person name="Andersson J.O."/>
        </authorList>
    </citation>
    <scope>NUCLEOTIDE SEQUENCE</scope>
    <source>
        <strain evidence="3">ATCC 50377</strain>
    </source>
</reference>
<reference evidence="3" key="2">
    <citation type="submission" date="2020-12" db="EMBL/GenBank/DDBJ databases">
        <title>New Spironucleus salmonicida genome in near-complete chromosomes.</title>
        <authorList>
            <person name="Xu F."/>
            <person name="Kurt Z."/>
            <person name="Jimenez-Gonzalez A."/>
            <person name="Astvaldsson A."/>
            <person name="Andersson J.O."/>
            <person name="Svard S.G."/>
        </authorList>
    </citation>
    <scope>NUCLEOTIDE SEQUENCE</scope>
    <source>
        <strain evidence="3">ATCC 50377</strain>
    </source>
</reference>
<dbReference type="EMBL" id="AUWU02000001">
    <property type="protein sequence ID" value="KAH0577522.1"/>
    <property type="molecule type" value="Genomic_DNA"/>
</dbReference>
<name>V6LG99_9EUKA</name>
<accession>V6LG99</accession>
<dbReference type="InterPro" id="IPR015655">
    <property type="entry name" value="PP2C"/>
</dbReference>
<sequence>MSIPSTVAPIFYDQSQILSISPQLDELIMQCDQLLSEANQTVVDADKHIELAKSASESLQRPLALQQRARAAELQMRQLRARAGISAPRPEVFISFGHCTIQGRRATNEDAHAVTLVELDGRRFNIAGVFDGHAGDQAAIFCGENYTQMLQQNEMFPAAIDSALRTCFLQMDRAFLQTCRQSGCTAVAAVFDAESNVLYTANAGDARCVIGTRQKYIEGTHDHKPNEIGERARVEAAGSFVTTMFGVPRVNGMLAVSRAIGDDEYKQFGVIAEPDVHVFEVDDLEYILLACDGLFDVLNNEQVDSIVRGCFGLIQPEEEYPLDDQMKLFQKVARYYMEGNVEEADQCLLAAAGMTFVNFKVCTEPTQNMTREDRCAATMTRMAYLLGSTDNITVLIGLVDQN</sequence>
<organism evidence="2">
    <name type="scientific">Spironucleus salmonicida</name>
    <dbReference type="NCBI Taxonomy" id="348837"/>
    <lineage>
        <taxon>Eukaryota</taxon>
        <taxon>Metamonada</taxon>
        <taxon>Diplomonadida</taxon>
        <taxon>Hexamitidae</taxon>
        <taxon>Hexamitinae</taxon>
        <taxon>Spironucleus</taxon>
    </lineage>
</organism>
<feature type="domain" description="PPM-type phosphatase" evidence="1">
    <location>
        <begin position="95"/>
        <end position="399"/>
    </location>
</feature>
<dbReference type="EMBL" id="KI546135">
    <property type="protein sequence ID" value="EST43552.1"/>
    <property type="molecule type" value="Genomic_DNA"/>
</dbReference>
<dbReference type="InterPro" id="IPR001932">
    <property type="entry name" value="PPM-type_phosphatase-like_dom"/>
</dbReference>
<dbReference type="SMART" id="SM00332">
    <property type="entry name" value="PP2Cc"/>
    <property type="match status" value="1"/>
</dbReference>
<keyword evidence="4" id="KW-1185">Reference proteome</keyword>
<dbReference type="GO" id="GO:0004722">
    <property type="term" value="F:protein serine/threonine phosphatase activity"/>
    <property type="evidence" value="ECO:0007669"/>
    <property type="project" value="InterPro"/>
</dbReference>
<protein>
    <submittedName>
        <fullName evidence="2">Protein phosphatase 2C</fullName>
    </submittedName>
</protein>
<dbReference type="VEuPathDB" id="GiardiaDB:SS50377_20876"/>
<dbReference type="AlphaFoldDB" id="V6LG99"/>
<evidence type="ECO:0000259" key="1">
    <source>
        <dbReference type="PROSITE" id="PS51746"/>
    </source>
</evidence>
<evidence type="ECO:0000313" key="2">
    <source>
        <dbReference type="EMBL" id="EST43552.1"/>
    </source>
</evidence>
<dbReference type="OrthoDB" id="10264738at2759"/>
<dbReference type="PANTHER" id="PTHR47992">
    <property type="entry name" value="PROTEIN PHOSPHATASE"/>
    <property type="match status" value="1"/>
</dbReference>
<dbReference type="Gene3D" id="3.60.40.10">
    <property type="entry name" value="PPM-type phosphatase domain"/>
    <property type="match status" value="1"/>
</dbReference>
<proteinExistence type="predicted"/>
<evidence type="ECO:0000313" key="4">
    <source>
        <dbReference type="Proteomes" id="UP000018208"/>
    </source>
</evidence>
<dbReference type="CDD" id="cd00143">
    <property type="entry name" value="PP2Cc"/>
    <property type="match status" value="1"/>
</dbReference>
<dbReference type="InterPro" id="IPR036457">
    <property type="entry name" value="PPM-type-like_dom_sf"/>
</dbReference>
<dbReference type="PROSITE" id="PS51746">
    <property type="entry name" value="PPM_2"/>
    <property type="match status" value="1"/>
</dbReference>
<gene>
    <name evidence="2" type="ORF">SS50377_16590</name>
    <name evidence="3" type="ORF">SS50377_20876</name>
</gene>
<dbReference type="Pfam" id="PF00481">
    <property type="entry name" value="PP2C"/>
    <property type="match status" value="1"/>
</dbReference>